<dbReference type="OrthoDB" id="220004at2"/>
<evidence type="ECO:0000256" key="2">
    <source>
        <dbReference type="ARBA" id="ARBA00022803"/>
    </source>
</evidence>
<organism evidence="5 6">
    <name type="scientific">Desulfofustis glycolicus DSM 9705</name>
    <dbReference type="NCBI Taxonomy" id="1121409"/>
    <lineage>
        <taxon>Bacteria</taxon>
        <taxon>Pseudomonadati</taxon>
        <taxon>Thermodesulfobacteriota</taxon>
        <taxon>Desulfobulbia</taxon>
        <taxon>Desulfobulbales</taxon>
        <taxon>Desulfocapsaceae</taxon>
        <taxon>Desulfofustis</taxon>
    </lineage>
</organism>
<dbReference type="AlphaFoldDB" id="A0A1M5Y125"/>
<dbReference type="EMBL" id="FQXS01000026">
    <property type="protein sequence ID" value="SHI05498.1"/>
    <property type="molecule type" value="Genomic_DNA"/>
</dbReference>
<evidence type="ECO:0000313" key="5">
    <source>
        <dbReference type="EMBL" id="SHI05498.1"/>
    </source>
</evidence>
<dbReference type="InterPro" id="IPR019734">
    <property type="entry name" value="TPR_rpt"/>
</dbReference>
<accession>A0A1M5Y125</accession>
<protein>
    <submittedName>
        <fullName evidence="5">TPR repeat-containing protein</fullName>
    </submittedName>
</protein>
<dbReference type="PROSITE" id="PS50005">
    <property type="entry name" value="TPR"/>
    <property type="match status" value="2"/>
</dbReference>
<dbReference type="SUPFAM" id="SSF48452">
    <property type="entry name" value="TPR-like"/>
    <property type="match status" value="1"/>
</dbReference>
<feature type="chain" id="PRO_5012183731" evidence="4">
    <location>
        <begin position="23"/>
        <end position="330"/>
    </location>
</feature>
<keyword evidence="6" id="KW-1185">Reference proteome</keyword>
<proteinExistence type="predicted"/>
<gene>
    <name evidence="5" type="ORF">SAMN02745124_03510</name>
</gene>
<keyword evidence="1" id="KW-0677">Repeat</keyword>
<name>A0A1M5Y125_9BACT</name>
<evidence type="ECO:0000256" key="1">
    <source>
        <dbReference type="ARBA" id="ARBA00022737"/>
    </source>
</evidence>
<dbReference type="PROSITE" id="PS51257">
    <property type="entry name" value="PROKAR_LIPOPROTEIN"/>
    <property type="match status" value="1"/>
</dbReference>
<dbReference type="Gene3D" id="1.25.40.10">
    <property type="entry name" value="Tetratricopeptide repeat domain"/>
    <property type="match status" value="1"/>
</dbReference>
<sequence>MRTLFRHLFPALLCTVILSGCAAVRTEFYREETKFLYETGCQSYKQGDYAEANRFFQQVIDLDPQYGPAHAGLGNLAMIDEDYQQAFVFYKQAITCDPELEDDLLPLLLSSDTHRQREPLVKAGVSLVDIYRLFMAEDIVRAESMLGRDLPLELLAADAISITPGQLGELRHRSAELARHHTLPSRVKLLVAYILFHAESEHQLIVELLSSLAQDDDDQQNRREAFILLGRAMEHIGRKNSAVDAYLAAVEEGASLSAVAHYLARLYRVDIASVIPNPPVQVRAVPPEPDTIELIPIAPVSIPDLRSPGQVGQIGGLPVVTQETQENDPE</sequence>
<dbReference type="RefSeq" id="WP_073378077.1">
    <property type="nucleotide sequence ID" value="NZ_FQXS01000026.1"/>
</dbReference>
<dbReference type="InterPro" id="IPR011990">
    <property type="entry name" value="TPR-like_helical_dom_sf"/>
</dbReference>
<feature type="signal peptide" evidence="4">
    <location>
        <begin position="1"/>
        <end position="22"/>
    </location>
</feature>
<feature type="repeat" description="TPR" evidence="3">
    <location>
        <begin position="67"/>
        <end position="100"/>
    </location>
</feature>
<keyword evidence="4" id="KW-0732">Signal</keyword>
<reference evidence="5 6" key="1">
    <citation type="submission" date="2016-11" db="EMBL/GenBank/DDBJ databases">
        <authorList>
            <person name="Jaros S."/>
            <person name="Januszkiewicz K."/>
            <person name="Wedrychowicz H."/>
        </authorList>
    </citation>
    <scope>NUCLEOTIDE SEQUENCE [LARGE SCALE GENOMIC DNA]</scope>
    <source>
        <strain evidence="5 6">DSM 9705</strain>
    </source>
</reference>
<dbReference type="Proteomes" id="UP000184139">
    <property type="component" value="Unassembled WGS sequence"/>
</dbReference>
<evidence type="ECO:0000256" key="3">
    <source>
        <dbReference type="PROSITE-ProRule" id="PRU00339"/>
    </source>
</evidence>
<keyword evidence="2 3" id="KW-0802">TPR repeat</keyword>
<dbReference type="STRING" id="1121409.SAMN02745124_03510"/>
<evidence type="ECO:0000256" key="4">
    <source>
        <dbReference type="SAM" id="SignalP"/>
    </source>
</evidence>
<dbReference type="SMART" id="SM00028">
    <property type="entry name" value="TPR"/>
    <property type="match status" value="3"/>
</dbReference>
<evidence type="ECO:0000313" key="6">
    <source>
        <dbReference type="Proteomes" id="UP000184139"/>
    </source>
</evidence>
<feature type="repeat" description="TPR" evidence="3">
    <location>
        <begin position="33"/>
        <end position="66"/>
    </location>
</feature>
<dbReference type="Pfam" id="PF07719">
    <property type="entry name" value="TPR_2"/>
    <property type="match status" value="1"/>
</dbReference>
<dbReference type="InterPro" id="IPR013105">
    <property type="entry name" value="TPR_2"/>
</dbReference>